<evidence type="ECO:0000259" key="10">
    <source>
        <dbReference type="PROSITE" id="PS50011"/>
    </source>
</evidence>
<keyword evidence="9" id="KW-1133">Transmembrane helix</keyword>
<reference evidence="11 12" key="1">
    <citation type="submission" date="2016-10" db="EMBL/GenBank/DDBJ databases">
        <title>Genome sequence of Streptomyces gilvigriseus MUSC 26.</title>
        <authorList>
            <person name="Lee L.-H."/>
            <person name="Ser H.-L."/>
        </authorList>
    </citation>
    <scope>NUCLEOTIDE SEQUENCE [LARGE SCALE GENOMIC DNA]</scope>
    <source>
        <strain evidence="11 12">MUSC 26</strain>
    </source>
</reference>
<dbReference type="PANTHER" id="PTHR43289:SF6">
    <property type="entry name" value="SERINE_THREONINE-PROTEIN KINASE NEKL-3"/>
    <property type="match status" value="1"/>
</dbReference>
<feature type="compositionally biased region" description="Low complexity" evidence="8">
    <location>
        <begin position="345"/>
        <end position="362"/>
    </location>
</feature>
<keyword evidence="12" id="KW-1185">Reference proteome</keyword>
<dbReference type="InterPro" id="IPR017441">
    <property type="entry name" value="Protein_kinase_ATP_BS"/>
</dbReference>
<keyword evidence="4 7" id="KW-0547">Nucleotide-binding</keyword>
<dbReference type="GO" id="GO:0004674">
    <property type="term" value="F:protein serine/threonine kinase activity"/>
    <property type="evidence" value="ECO:0007669"/>
    <property type="project" value="UniProtKB-KW"/>
</dbReference>
<sequence>MTQGQDASRLLAGRYRLTGMVGKGGMGTVWRATDEMLGRTVAVKEVRIHAGIDEEEKRRLYTRTLREAKATALIRHPGAVTIYDVVEEDDRPWIVMELVEGRALSDILREDGLLTPQRAAEVGVQLLGVLRKAHQRGILHRDVKPSNVLITEAGRVVLTDFGIATVEGDPSVTSTGMLVGAPSYIAPERARGRKAGPGSDLWSLGATLWASLEGRAPFDRGTAMATLTAVLTEDLPEAQRAGAMGPVLAGLLARDPGERTEHGHAEQQLRRIADGFGAEPAAEPDATPERTAMLPVVTDDRLAQEQQKAKAPRRPSWAAPSGGRRAAQPQAPAAPPRPAHPPRQPARGPAGPAGSAVPAQPSGGPGGSGSSGGKHAADSAAAESARQAVRALAAAGSFQNAGSGLVADLQRVLEGERPSARALAFLLCVAAAIVVIVVLLVAVV</sequence>
<dbReference type="PROSITE" id="PS00107">
    <property type="entry name" value="PROTEIN_KINASE_ATP"/>
    <property type="match status" value="1"/>
</dbReference>
<evidence type="ECO:0000313" key="11">
    <source>
        <dbReference type="EMBL" id="OIV39254.1"/>
    </source>
</evidence>
<dbReference type="Gene3D" id="1.10.510.10">
    <property type="entry name" value="Transferase(Phosphotransferase) domain 1"/>
    <property type="match status" value="1"/>
</dbReference>
<accession>A0A1J7BKT7</accession>
<dbReference type="EC" id="2.7.11.1" evidence="1"/>
<evidence type="ECO:0000256" key="4">
    <source>
        <dbReference type="ARBA" id="ARBA00022741"/>
    </source>
</evidence>
<evidence type="ECO:0000256" key="1">
    <source>
        <dbReference type="ARBA" id="ARBA00012513"/>
    </source>
</evidence>
<keyword evidence="9" id="KW-0812">Transmembrane</keyword>
<dbReference type="Gene3D" id="3.30.200.20">
    <property type="entry name" value="Phosphorylase Kinase, domain 1"/>
    <property type="match status" value="1"/>
</dbReference>
<evidence type="ECO:0000256" key="6">
    <source>
        <dbReference type="ARBA" id="ARBA00022840"/>
    </source>
</evidence>
<evidence type="ECO:0000313" key="12">
    <source>
        <dbReference type="Proteomes" id="UP000243342"/>
    </source>
</evidence>
<dbReference type="InterPro" id="IPR011009">
    <property type="entry name" value="Kinase-like_dom_sf"/>
</dbReference>
<evidence type="ECO:0000256" key="8">
    <source>
        <dbReference type="SAM" id="MobiDB-lite"/>
    </source>
</evidence>
<feature type="domain" description="Protein kinase" evidence="10">
    <location>
        <begin position="15"/>
        <end position="272"/>
    </location>
</feature>
<keyword evidence="2" id="KW-0723">Serine/threonine-protein kinase</keyword>
<dbReference type="InterPro" id="IPR008271">
    <property type="entry name" value="Ser/Thr_kinase_AS"/>
</dbReference>
<evidence type="ECO:0000256" key="2">
    <source>
        <dbReference type="ARBA" id="ARBA00022527"/>
    </source>
</evidence>
<evidence type="ECO:0000256" key="7">
    <source>
        <dbReference type="PROSITE-ProRule" id="PRU10141"/>
    </source>
</evidence>
<dbReference type="PANTHER" id="PTHR43289">
    <property type="entry name" value="MITOGEN-ACTIVATED PROTEIN KINASE KINASE KINASE 20-RELATED"/>
    <property type="match status" value="1"/>
</dbReference>
<feature type="transmembrane region" description="Helical" evidence="9">
    <location>
        <begin position="422"/>
        <end position="443"/>
    </location>
</feature>
<dbReference type="SUPFAM" id="SSF56112">
    <property type="entry name" value="Protein kinase-like (PK-like)"/>
    <property type="match status" value="1"/>
</dbReference>
<name>A0A1J7BKT7_9ACTN</name>
<protein>
    <recommendedName>
        <fullName evidence="1">non-specific serine/threonine protein kinase</fullName>
        <ecNumber evidence="1">2.7.11.1</ecNumber>
    </recommendedName>
</protein>
<dbReference type="EMBL" id="MLCF01000004">
    <property type="protein sequence ID" value="OIV39254.1"/>
    <property type="molecule type" value="Genomic_DNA"/>
</dbReference>
<evidence type="ECO:0000256" key="9">
    <source>
        <dbReference type="SAM" id="Phobius"/>
    </source>
</evidence>
<feature type="compositionally biased region" description="Low complexity" evidence="8">
    <location>
        <begin position="322"/>
        <end position="331"/>
    </location>
</feature>
<feature type="region of interest" description="Disordered" evidence="8">
    <location>
        <begin position="301"/>
        <end position="382"/>
    </location>
</feature>
<dbReference type="STRING" id="1428644.BIV57_01855"/>
<dbReference type="InterPro" id="IPR000719">
    <property type="entry name" value="Prot_kinase_dom"/>
</dbReference>
<dbReference type="AlphaFoldDB" id="A0A1J7BKT7"/>
<keyword evidence="3" id="KW-0808">Transferase</keyword>
<dbReference type="Proteomes" id="UP000243342">
    <property type="component" value="Unassembled WGS sequence"/>
</dbReference>
<keyword evidence="6 7" id="KW-0067">ATP-binding</keyword>
<dbReference type="PROSITE" id="PS50011">
    <property type="entry name" value="PROTEIN_KINASE_DOM"/>
    <property type="match status" value="1"/>
</dbReference>
<dbReference type="Pfam" id="PF00069">
    <property type="entry name" value="Pkinase"/>
    <property type="match status" value="1"/>
</dbReference>
<dbReference type="PROSITE" id="PS00108">
    <property type="entry name" value="PROTEIN_KINASE_ST"/>
    <property type="match status" value="1"/>
</dbReference>
<keyword evidence="5" id="KW-0418">Kinase</keyword>
<dbReference type="RefSeq" id="WP_071654829.1">
    <property type="nucleotide sequence ID" value="NZ_MLCF01000004.1"/>
</dbReference>
<feature type="compositionally biased region" description="Pro residues" evidence="8">
    <location>
        <begin position="332"/>
        <end position="344"/>
    </location>
</feature>
<dbReference type="GO" id="GO:0005524">
    <property type="term" value="F:ATP binding"/>
    <property type="evidence" value="ECO:0007669"/>
    <property type="project" value="UniProtKB-UniRule"/>
</dbReference>
<dbReference type="CDD" id="cd14014">
    <property type="entry name" value="STKc_PknB_like"/>
    <property type="match status" value="1"/>
</dbReference>
<proteinExistence type="predicted"/>
<feature type="binding site" evidence="7">
    <location>
        <position position="44"/>
    </location>
    <ligand>
        <name>ATP</name>
        <dbReference type="ChEBI" id="CHEBI:30616"/>
    </ligand>
</feature>
<evidence type="ECO:0000256" key="5">
    <source>
        <dbReference type="ARBA" id="ARBA00022777"/>
    </source>
</evidence>
<dbReference type="OrthoDB" id="9762169at2"/>
<feature type="compositionally biased region" description="Gly residues" evidence="8">
    <location>
        <begin position="363"/>
        <end position="372"/>
    </location>
</feature>
<evidence type="ECO:0000256" key="3">
    <source>
        <dbReference type="ARBA" id="ARBA00022679"/>
    </source>
</evidence>
<organism evidence="11 12">
    <name type="scientific">Mangrovactinospora gilvigrisea</name>
    <dbReference type="NCBI Taxonomy" id="1428644"/>
    <lineage>
        <taxon>Bacteria</taxon>
        <taxon>Bacillati</taxon>
        <taxon>Actinomycetota</taxon>
        <taxon>Actinomycetes</taxon>
        <taxon>Kitasatosporales</taxon>
        <taxon>Streptomycetaceae</taxon>
        <taxon>Mangrovactinospora</taxon>
    </lineage>
</organism>
<keyword evidence="9" id="KW-0472">Membrane</keyword>
<dbReference type="SMART" id="SM00220">
    <property type="entry name" value="S_TKc"/>
    <property type="match status" value="1"/>
</dbReference>
<comment type="caution">
    <text evidence="11">The sequence shown here is derived from an EMBL/GenBank/DDBJ whole genome shotgun (WGS) entry which is preliminary data.</text>
</comment>
<gene>
    <name evidence="11" type="ORF">BIV57_01855</name>
</gene>